<keyword evidence="3" id="KW-1185">Reference proteome</keyword>
<evidence type="ECO:0000256" key="1">
    <source>
        <dbReference type="SAM" id="Phobius"/>
    </source>
</evidence>
<keyword evidence="1" id="KW-0472">Membrane</keyword>
<dbReference type="EMBL" id="FNEB01000003">
    <property type="protein sequence ID" value="SDI45852.1"/>
    <property type="molecule type" value="Genomic_DNA"/>
</dbReference>
<proteinExistence type="predicted"/>
<protein>
    <submittedName>
        <fullName evidence="2">Uncharacterized protein</fullName>
    </submittedName>
</protein>
<dbReference type="Proteomes" id="UP000199340">
    <property type="component" value="Unassembled WGS sequence"/>
</dbReference>
<reference evidence="2 3" key="1">
    <citation type="submission" date="2016-10" db="EMBL/GenBank/DDBJ databases">
        <authorList>
            <person name="de Groot N.N."/>
        </authorList>
    </citation>
    <scope>NUCLEOTIDE SEQUENCE [LARGE SCALE GENOMIC DNA]</scope>
    <source>
        <strain evidence="2 3">DSM 28010</strain>
    </source>
</reference>
<dbReference type="RefSeq" id="WP_090027980.1">
    <property type="nucleotide sequence ID" value="NZ_FNEB01000003.1"/>
</dbReference>
<sequence length="95" mass="10374">MLFIFFLVGSLLIGWFIPQAILRRANFRFAAFLAVVCALVLGALFIWLGAQIAGLIGIGDAAAKFERGFNAWKIMIFLAPASAIQAQSRKKNRGS</sequence>
<dbReference type="AlphaFoldDB" id="A0A1G8KR54"/>
<keyword evidence="1" id="KW-1133">Transmembrane helix</keyword>
<evidence type="ECO:0000313" key="2">
    <source>
        <dbReference type="EMBL" id="SDI45852.1"/>
    </source>
</evidence>
<name>A0A1G8KR54_9RHOB</name>
<evidence type="ECO:0000313" key="3">
    <source>
        <dbReference type="Proteomes" id="UP000199340"/>
    </source>
</evidence>
<feature type="transmembrane region" description="Helical" evidence="1">
    <location>
        <begin position="6"/>
        <end position="22"/>
    </location>
</feature>
<dbReference type="STRING" id="490829.SAMN05421850_1033"/>
<gene>
    <name evidence="2" type="ORF">SAMN05421850_1033</name>
</gene>
<feature type="transmembrane region" description="Helical" evidence="1">
    <location>
        <begin position="29"/>
        <end position="49"/>
    </location>
</feature>
<accession>A0A1G8KR54</accession>
<keyword evidence="1" id="KW-0812">Transmembrane</keyword>
<organism evidence="2 3">
    <name type="scientific">Lutimaribacter saemankumensis</name>
    <dbReference type="NCBI Taxonomy" id="490829"/>
    <lineage>
        <taxon>Bacteria</taxon>
        <taxon>Pseudomonadati</taxon>
        <taxon>Pseudomonadota</taxon>
        <taxon>Alphaproteobacteria</taxon>
        <taxon>Rhodobacterales</taxon>
        <taxon>Roseobacteraceae</taxon>
        <taxon>Lutimaribacter</taxon>
    </lineage>
</organism>